<gene>
    <name evidence="2" type="ORF">HARCEL1_12560</name>
</gene>
<reference evidence="2 3" key="1">
    <citation type="submission" date="2018-04" db="EMBL/GenBank/DDBJ databases">
        <title>Halococcoides cellulosivorans gen. nov., sp. nov., an extremely halophilic cellulose-utilizing haloarchaeon from hypersaline lakes.</title>
        <authorList>
            <person name="Sorokin D.Y."/>
            <person name="Toshchakov S.V."/>
            <person name="Samarov N.I."/>
            <person name="Korzhenkov A."/>
            <person name="Kublanov I.V."/>
        </authorList>
    </citation>
    <scope>NUCLEOTIDE SEQUENCE [LARGE SCALE GENOMIC DNA]</scope>
    <source>
        <strain evidence="2 3">HArcel1</strain>
    </source>
</reference>
<feature type="compositionally biased region" description="Basic and acidic residues" evidence="1">
    <location>
        <begin position="473"/>
        <end position="482"/>
    </location>
</feature>
<protein>
    <submittedName>
        <fullName evidence="2">Uncharacterized protein</fullName>
    </submittedName>
</protein>
<dbReference type="KEGG" id="harc:HARCEL1_12560"/>
<dbReference type="EMBL" id="CP028858">
    <property type="protein sequence ID" value="AWB28473.1"/>
    <property type="molecule type" value="Genomic_DNA"/>
</dbReference>
<proteinExistence type="predicted"/>
<feature type="compositionally biased region" description="Basic and acidic residues" evidence="1">
    <location>
        <begin position="323"/>
        <end position="335"/>
    </location>
</feature>
<dbReference type="Proteomes" id="UP000244727">
    <property type="component" value="Chromosome"/>
</dbReference>
<accession>A0A2R4X440</accession>
<organism evidence="2 3">
    <name type="scientific">Halococcoides cellulosivorans</name>
    <dbReference type="NCBI Taxonomy" id="1679096"/>
    <lineage>
        <taxon>Archaea</taxon>
        <taxon>Methanobacteriati</taxon>
        <taxon>Methanobacteriota</taxon>
        <taxon>Stenosarchaea group</taxon>
        <taxon>Halobacteria</taxon>
        <taxon>Halobacteriales</taxon>
        <taxon>Haloarculaceae</taxon>
        <taxon>Halococcoides</taxon>
    </lineage>
</organism>
<dbReference type="AlphaFoldDB" id="A0A2R4X440"/>
<evidence type="ECO:0000256" key="1">
    <source>
        <dbReference type="SAM" id="MobiDB-lite"/>
    </source>
</evidence>
<dbReference type="GeneID" id="36513353"/>
<evidence type="ECO:0000313" key="3">
    <source>
        <dbReference type="Proteomes" id="UP000244727"/>
    </source>
</evidence>
<dbReference type="RefSeq" id="WP_108383921.1">
    <property type="nucleotide sequence ID" value="NZ_CP028858.1"/>
</dbReference>
<keyword evidence="3" id="KW-1185">Reference proteome</keyword>
<name>A0A2R4X440_9EURY</name>
<evidence type="ECO:0000313" key="2">
    <source>
        <dbReference type="EMBL" id="AWB28473.1"/>
    </source>
</evidence>
<sequence>MTFENLEGEQESSHHKAEMYRRRVRDYLEAGEYLEVGDGYAGTSDIVLSRPAHAEDKRFRVETKNTKLSLFDNGFIDELARQFIDFSRSERGEFEFIVFAEDYASQSRWKDIFHDRIRKEEEVRTYYEELCERHNLNEAEADQFESLDFREFWRFLERVSIKKAGYERLGELIEDRESQNRGDKKWDFYTRENEPVKERGNPTPNFVRIVDLPDKIWTLRSLAPEYHDVYDQNPRYLPIWFQSGQMYSLLPPGEMPGSLVQFVKTDTSECHDFTEWMSQTGDQHNRGVTALLNRQVLWRGVSRHDRCVSIRHRGRHKLIIQRDRDIDQNSDETRQQELSGALRPSGENDSEANQKFKGYVALKDWGNAYAHRYGRPVVKQYGDQYYVFVETGWLFTERGQGDSFISGDRADELHNQLDKNSLSRNPNQKSQFRQWRAYLGLDEGRGGYAAIPGTGGQRMTFEDAIDVHLRERPPKNTEERDALMAGETVVKQ</sequence>
<feature type="region of interest" description="Disordered" evidence="1">
    <location>
        <begin position="323"/>
        <end position="351"/>
    </location>
</feature>
<feature type="region of interest" description="Disordered" evidence="1">
    <location>
        <begin position="473"/>
        <end position="492"/>
    </location>
</feature>